<dbReference type="PANTHER" id="PTHR35901:SF1">
    <property type="entry name" value="EXONUCLEASE VAPC9"/>
    <property type="match status" value="1"/>
</dbReference>
<keyword evidence="3 6" id="KW-0479">Metal-binding</keyword>
<dbReference type="HAMAP" id="MF_00265">
    <property type="entry name" value="VapC_Nob1"/>
    <property type="match status" value="1"/>
</dbReference>
<keyword evidence="5 6" id="KW-0460">Magnesium</keyword>
<dbReference type="InterPro" id="IPR002716">
    <property type="entry name" value="PIN_dom"/>
</dbReference>
<comment type="caution">
    <text evidence="9">The sequence shown here is derived from an EMBL/GenBank/DDBJ whole genome shotgun (WGS) entry which is preliminary data.</text>
</comment>
<proteinExistence type="inferred from homology"/>
<comment type="function">
    <text evidence="6">Toxic component of a toxin-antitoxin (TA) system. An RNase.</text>
</comment>
<dbReference type="InterPro" id="IPR044153">
    <property type="entry name" value="PIN_Pae0151-like"/>
</dbReference>
<feature type="region of interest" description="Disordered" evidence="7">
    <location>
        <begin position="1"/>
        <end position="22"/>
    </location>
</feature>
<feature type="binding site" evidence="6">
    <location>
        <position position="36"/>
    </location>
    <ligand>
        <name>Mg(2+)</name>
        <dbReference type="ChEBI" id="CHEBI:18420"/>
    </ligand>
</feature>
<dbReference type="Pfam" id="PF01850">
    <property type="entry name" value="PIN"/>
    <property type="match status" value="1"/>
</dbReference>
<dbReference type="SUPFAM" id="SSF88723">
    <property type="entry name" value="PIN domain-like"/>
    <property type="match status" value="1"/>
</dbReference>
<evidence type="ECO:0000256" key="1">
    <source>
        <dbReference type="ARBA" id="ARBA00022649"/>
    </source>
</evidence>
<keyword evidence="1 6" id="KW-1277">Toxin-antitoxin system</keyword>
<dbReference type="InterPro" id="IPR022907">
    <property type="entry name" value="VapC_family"/>
</dbReference>
<keyword evidence="10" id="KW-1185">Reference proteome</keyword>
<comment type="similarity">
    <text evidence="6">Belongs to the PINc/VapC protein family.</text>
</comment>
<dbReference type="InterPro" id="IPR029060">
    <property type="entry name" value="PIN-like_dom_sf"/>
</dbReference>
<keyword evidence="6" id="KW-0800">Toxin</keyword>
<feature type="compositionally biased region" description="Low complexity" evidence="7">
    <location>
        <begin position="7"/>
        <end position="22"/>
    </location>
</feature>
<evidence type="ECO:0000313" key="9">
    <source>
        <dbReference type="EMBL" id="MBP2371286.1"/>
    </source>
</evidence>
<reference evidence="9 10" key="1">
    <citation type="submission" date="2021-03" db="EMBL/GenBank/DDBJ databases">
        <title>Sequencing the genomes of 1000 actinobacteria strains.</title>
        <authorList>
            <person name="Klenk H.-P."/>
        </authorList>
    </citation>
    <scope>NUCLEOTIDE SEQUENCE [LARGE SCALE GENOMIC DNA]</scope>
    <source>
        <strain evidence="9 10">DSM 45256</strain>
    </source>
</reference>
<organism evidence="9 10">
    <name type="scientific">Pseudonocardia parietis</name>
    <dbReference type="NCBI Taxonomy" id="570936"/>
    <lineage>
        <taxon>Bacteria</taxon>
        <taxon>Bacillati</taxon>
        <taxon>Actinomycetota</taxon>
        <taxon>Actinomycetes</taxon>
        <taxon>Pseudonocardiales</taxon>
        <taxon>Pseudonocardiaceae</taxon>
        <taxon>Pseudonocardia</taxon>
    </lineage>
</organism>
<evidence type="ECO:0000256" key="6">
    <source>
        <dbReference type="HAMAP-Rule" id="MF_00265"/>
    </source>
</evidence>
<dbReference type="CDD" id="cd09873">
    <property type="entry name" value="PIN_Pae0151-like"/>
    <property type="match status" value="1"/>
</dbReference>
<evidence type="ECO:0000256" key="2">
    <source>
        <dbReference type="ARBA" id="ARBA00022722"/>
    </source>
</evidence>
<dbReference type="PANTHER" id="PTHR35901">
    <property type="entry name" value="RIBONUCLEASE VAPC3"/>
    <property type="match status" value="1"/>
</dbReference>
<evidence type="ECO:0000313" key="10">
    <source>
        <dbReference type="Proteomes" id="UP001519295"/>
    </source>
</evidence>
<evidence type="ECO:0000259" key="8">
    <source>
        <dbReference type="Pfam" id="PF01850"/>
    </source>
</evidence>
<dbReference type="RefSeq" id="WP_307862780.1">
    <property type="nucleotide sequence ID" value="NZ_JAGINU010000002.1"/>
</dbReference>
<gene>
    <name evidence="6" type="primary">vapC</name>
    <name evidence="9" type="ORF">JOF36_007059</name>
</gene>
<dbReference type="InterPro" id="IPR051619">
    <property type="entry name" value="TypeII_TA_RNase_PINc/VapC"/>
</dbReference>
<comment type="cofactor">
    <cofactor evidence="6">
        <name>Mg(2+)</name>
        <dbReference type="ChEBI" id="CHEBI:18420"/>
    </cofactor>
</comment>
<accession>A0ABS4W526</accession>
<protein>
    <recommendedName>
        <fullName evidence="6">Ribonuclease VapC</fullName>
        <shortName evidence="6">RNase VapC</shortName>
        <ecNumber evidence="6">3.1.-.-</ecNumber>
    </recommendedName>
    <alternativeName>
        <fullName evidence="6">Toxin VapC</fullName>
    </alternativeName>
</protein>
<evidence type="ECO:0000256" key="3">
    <source>
        <dbReference type="ARBA" id="ARBA00022723"/>
    </source>
</evidence>
<dbReference type="Proteomes" id="UP001519295">
    <property type="component" value="Unassembled WGS sequence"/>
</dbReference>
<evidence type="ECO:0000256" key="7">
    <source>
        <dbReference type="SAM" id="MobiDB-lite"/>
    </source>
</evidence>
<evidence type="ECO:0000256" key="5">
    <source>
        <dbReference type="ARBA" id="ARBA00022842"/>
    </source>
</evidence>
<dbReference type="EMBL" id="JAGINU010000002">
    <property type="protein sequence ID" value="MBP2371286.1"/>
    <property type="molecule type" value="Genomic_DNA"/>
</dbReference>
<evidence type="ECO:0000256" key="4">
    <source>
        <dbReference type="ARBA" id="ARBA00022801"/>
    </source>
</evidence>
<name>A0ABS4W526_9PSEU</name>
<feature type="binding site" evidence="6">
    <location>
        <position position="125"/>
    </location>
    <ligand>
        <name>Mg(2+)</name>
        <dbReference type="ChEBI" id="CHEBI:18420"/>
    </ligand>
</feature>
<keyword evidence="4 6" id="KW-0378">Hydrolase</keyword>
<dbReference type="EC" id="3.1.-.-" evidence="6"/>
<keyword evidence="2 6" id="KW-0540">Nuclease</keyword>
<dbReference type="Gene3D" id="3.40.50.1010">
    <property type="entry name" value="5'-nuclease"/>
    <property type="match status" value="1"/>
</dbReference>
<feature type="domain" description="PIN" evidence="8">
    <location>
        <begin position="33"/>
        <end position="149"/>
    </location>
</feature>
<sequence length="162" mass="16695">MSVPEQASLPASATGPPAGSAASRGRAVADRMVVVDASVVVDLLAGTELAAAVARRLSGTVLHAPAHCEAEVLSALGRLQRAGELTVEEVDAAVAAVAAMPLTRHPLAALLPGAWARRGRLRLLDALYVELASQLDTVVVTTDHRLARATDRAEAIVAADDR</sequence>